<name>X0VSE0_9ZZZZ</name>
<dbReference type="GO" id="GO:0008360">
    <property type="term" value="P:regulation of cell shape"/>
    <property type="evidence" value="ECO:0007669"/>
    <property type="project" value="InterPro"/>
</dbReference>
<comment type="caution">
    <text evidence="3">The sequence shown here is derived from an EMBL/GenBank/DDBJ whole genome shotgun (WGS) entry which is preliminary data.</text>
</comment>
<dbReference type="Pfam" id="PF04085">
    <property type="entry name" value="MreC"/>
    <property type="match status" value="1"/>
</dbReference>
<reference evidence="3" key="1">
    <citation type="journal article" date="2014" name="Front. Microbiol.">
        <title>High frequency of phylogenetically diverse reductive dehalogenase-homologous genes in deep subseafloor sedimentary metagenomes.</title>
        <authorList>
            <person name="Kawai M."/>
            <person name="Futagami T."/>
            <person name="Toyoda A."/>
            <person name="Takaki Y."/>
            <person name="Nishi S."/>
            <person name="Hori S."/>
            <person name="Arai W."/>
            <person name="Tsubouchi T."/>
            <person name="Morono Y."/>
            <person name="Uchiyama I."/>
            <person name="Ito T."/>
            <person name="Fujiyama A."/>
            <person name="Inagaki F."/>
            <person name="Takami H."/>
        </authorList>
    </citation>
    <scope>NUCLEOTIDE SEQUENCE</scope>
    <source>
        <strain evidence="3">Expedition CK06-06</strain>
    </source>
</reference>
<gene>
    <name evidence="3" type="ORF">S01H1_59269</name>
</gene>
<dbReference type="EMBL" id="BARS01038763">
    <property type="protein sequence ID" value="GAG14037.1"/>
    <property type="molecule type" value="Genomic_DNA"/>
</dbReference>
<organism evidence="3">
    <name type="scientific">marine sediment metagenome</name>
    <dbReference type="NCBI Taxonomy" id="412755"/>
    <lineage>
        <taxon>unclassified sequences</taxon>
        <taxon>metagenomes</taxon>
        <taxon>ecological metagenomes</taxon>
    </lineage>
</organism>
<dbReference type="InterPro" id="IPR055342">
    <property type="entry name" value="MreC_beta-barrel_core"/>
</dbReference>
<dbReference type="GO" id="GO:0005886">
    <property type="term" value="C:plasma membrane"/>
    <property type="evidence" value="ECO:0007669"/>
    <property type="project" value="TreeGrafter"/>
</dbReference>
<accession>X0VSE0</accession>
<feature type="non-terminal residue" evidence="3">
    <location>
        <position position="148"/>
    </location>
</feature>
<feature type="domain" description="Rod shape-determining protein MreC beta-barrel core" evidence="2">
    <location>
        <begin position="80"/>
        <end position="147"/>
    </location>
</feature>
<dbReference type="Gene3D" id="2.40.10.340">
    <property type="entry name" value="Rod shape-determining protein MreC, domain 1"/>
    <property type="match status" value="1"/>
</dbReference>
<feature type="coiled-coil region" evidence="1">
    <location>
        <begin position="34"/>
        <end position="64"/>
    </location>
</feature>
<keyword evidence="1" id="KW-0175">Coiled coil</keyword>
<dbReference type="InterPro" id="IPR007221">
    <property type="entry name" value="MreC"/>
</dbReference>
<dbReference type="PANTHER" id="PTHR34138">
    <property type="entry name" value="CELL SHAPE-DETERMINING PROTEIN MREC"/>
    <property type="match status" value="1"/>
</dbReference>
<dbReference type="InterPro" id="IPR042177">
    <property type="entry name" value="Cell/Rod_1"/>
</dbReference>
<evidence type="ECO:0000256" key="1">
    <source>
        <dbReference type="SAM" id="Coils"/>
    </source>
</evidence>
<sequence>MSLTNIASSPLKIISNFFNYINRISRLPYADSEKLKLKNKLRKLEKELAELEEVLLENKRLRDLLGFKQGFRKSSIPALVIGRDPNNWSSVVFIDKGVEDGIVKDMVVISGQGLVGRVRESGKAMAKVMLINDIDSKVGAIVQKSREQ</sequence>
<proteinExistence type="predicted"/>
<dbReference type="AlphaFoldDB" id="X0VSE0"/>
<evidence type="ECO:0000313" key="3">
    <source>
        <dbReference type="EMBL" id="GAG14037.1"/>
    </source>
</evidence>
<evidence type="ECO:0000259" key="2">
    <source>
        <dbReference type="Pfam" id="PF04085"/>
    </source>
</evidence>
<protein>
    <recommendedName>
        <fullName evidence="2">Rod shape-determining protein MreC beta-barrel core domain-containing protein</fullName>
    </recommendedName>
</protein>
<dbReference type="PANTHER" id="PTHR34138:SF1">
    <property type="entry name" value="CELL SHAPE-DETERMINING PROTEIN MREC"/>
    <property type="match status" value="1"/>
</dbReference>